<evidence type="ECO:0000313" key="2">
    <source>
        <dbReference type="Proteomes" id="UP001151760"/>
    </source>
</evidence>
<proteinExistence type="predicted"/>
<name>A0ABQ4YHA1_9ASTR</name>
<dbReference type="Proteomes" id="UP001151760">
    <property type="component" value="Unassembled WGS sequence"/>
</dbReference>
<sequence length="287" mass="31890">MTVHPQPTLPLGYRADIAQWSAAPLSTPYSSLSSEYSTSMFGSSSAALSVPHFGPSHRRSRYVSSSSSSSTSHSLTRILPRKRHLVSSYSTPPSFDGPSHKRCRSHTTSLPVATLALAVLSYVPVDRLPPRYRFRVEDKLDEQSKMIKCMYEDLLDMPLSRIEVRAADLTDESFRVSLGIVSTRLAEMRCQVKDTAEQLQQCQIDRINVDDKTRNEFCEEQADSTPTSSNAIEAKAGKILINFPKTLRSGIPGKVLNSRVNVKTSSKEVSAFVFPTQFFDQIPPMAL</sequence>
<reference evidence="1" key="1">
    <citation type="journal article" date="2022" name="Int. J. Mol. Sci.">
        <title>Draft Genome of Tanacetum Coccineum: Genomic Comparison of Closely Related Tanacetum-Family Plants.</title>
        <authorList>
            <person name="Yamashiro T."/>
            <person name="Shiraishi A."/>
            <person name="Nakayama K."/>
            <person name="Satake H."/>
        </authorList>
    </citation>
    <scope>NUCLEOTIDE SEQUENCE</scope>
</reference>
<organism evidence="1 2">
    <name type="scientific">Tanacetum coccineum</name>
    <dbReference type="NCBI Taxonomy" id="301880"/>
    <lineage>
        <taxon>Eukaryota</taxon>
        <taxon>Viridiplantae</taxon>
        <taxon>Streptophyta</taxon>
        <taxon>Embryophyta</taxon>
        <taxon>Tracheophyta</taxon>
        <taxon>Spermatophyta</taxon>
        <taxon>Magnoliopsida</taxon>
        <taxon>eudicotyledons</taxon>
        <taxon>Gunneridae</taxon>
        <taxon>Pentapetalae</taxon>
        <taxon>asterids</taxon>
        <taxon>campanulids</taxon>
        <taxon>Asterales</taxon>
        <taxon>Asteraceae</taxon>
        <taxon>Asteroideae</taxon>
        <taxon>Anthemideae</taxon>
        <taxon>Anthemidinae</taxon>
        <taxon>Tanacetum</taxon>
    </lineage>
</organism>
<evidence type="ECO:0000313" key="1">
    <source>
        <dbReference type="EMBL" id="GJS77164.1"/>
    </source>
</evidence>
<protein>
    <submittedName>
        <fullName evidence="1">Uncharacterized protein</fullName>
    </submittedName>
</protein>
<accession>A0ABQ4YHA1</accession>
<dbReference type="EMBL" id="BQNB010010428">
    <property type="protein sequence ID" value="GJS77164.1"/>
    <property type="molecule type" value="Genomic_DNA"/>
</dbReference>
<gene>
    <name evidence="1" type="ORF">Tco_0727045</name>
</gene>
<reference evidence="1" key="2">
    <citation type="submission" date="2022-01" db="EMBL/GenBank/DDBJ databases">
        <authorList>
            <person name="Yamashiro T."/>
            <person name="Shiraishi A."/>
            <person name="Satake H."/>
            <person name="Nakayama K."/>
        </authorList>
    </citation>
    <scope>NUCLEOTIDE SEQUENCE</scope>
</reference>
<comment type="caution">
    <text evidence="1">The sequence shown here is derived from an EMBL/GenBank/DDBJ whole genome shotgun (WGS) entry which is preliminary data.</text>
</comment>
<keyword evidence="2" id="KW-1185">Reference proteome</keyword>